<feature type="transmembrane region" description="Helical" evidence="1">
    <location>
        <begin position="142"/>
        <end position="160"/>
    </location>
</feature>
<dbReference type="EMBL" id="CAJHUC010000359">
    <property type="protein sequence ID" value="CAD7695546.1"/>
    <property type="molecule type" value="Genomic_DNA"/>
</dbReference>
<dbReference type="OrthoDB" id="548683at2759"/>
<feature type="transmembrane region" description="Helical" evidence="1">
    <location>
        <begin position="294"/>
        <end position="317"/>
    </location>
</feature>
<dbReference type="Proteomes" id="UP000708148">
    <property type="component" value="Unassembled WGS sequence"/>
</dbReference>
<keyword evidence="1" id="KW-0812">Transmembrane</keyword>
<keyword evidence="1" id="KW-0472">Membrane</keyword>
<evidence type="ECO:0000313" key="2">
    <source>
        <dbReference type="EMBL" id="CAD7695546.1"/>
    </source>
</evidence>
<dbReference type="AlphaFoldDB" id="A0A8S1IMK3"/>
<keyword evidence="1" id="KW-1133">Transmembrane helix</keyword>
<evidence type="ECO:0000313" key="3">
    <source>
        <dbReference type="Proteomes" id="UP000708148"/>
    </source>
</evidence>
<protein>
    <submittedName>
        <fullName evidence="2">Uncharacterized protein</fullName>
    </submittedName>
</protein>
<gene>
    <name evidence="2" type="ORF">OSTQU699_LOCUS907</name>
</gene>
<feature type="transmembrane region" description="Helical" evidence="1">
    <location>
        <begin position="344"/>
        <end position="367"/>
    </location>
</feature>
<feature type="transmembrane region" description="Helical" evidence="1">
    <location>
        <begin position="111"/>
        <end position="130"/>
    </location>
</feature>
<proteinExistence type="predicted"/>
<name>A0A8S1IMK3_9CHLO</name>
<organism evidence="2 3">
    <name type="scientific">Ostreobium quekettii</name>
    <dbReference type="NCBI Taxonomy" id="121088"/>
    <lineage>
        <taxon>Eukaryota</taxon>
        <taxon>Viridiplantae</taxon>
        <taxon>Chlorophyta</taxon>
        <taxon>core chlorophytes</taxon>
        <taxon>Ulvophyceae</taxon>
        <taxon>TCBD clade</taxon>
        <taxon>Bryopsidales</taxon>
        <taxon>Ostreobineae</taxon>
        <taxon>Ostreobiaceae</taxon>
        <taxon>Ostreobium</taxon>
    </lineage>
</organism>
<sequence length="382" mass="42512">MSAFRSCITHVICKCILVLPCGRRRSEVMLDSGEVPVEPRQMRTRKQRTAQGCCGIGPLGRQQEHDSREWCTGIEERRCAPWNGWLKFFQTDYEAEFWNARMANLLQGRDFLAFAYALMYFACMALQFAQLQGEAPGVAHKVDGFLVVFLVFVGWAAVESYRSSDRYRSHRLVVVGSVRFLSVIFSSRYTSMLDPHMADVGTFFHVLLRKSTLTVLMISPLLLQLPFPVHTAVNSASLLVALLWATPNYCQAWTGSYSFTHVAKLLEEGVNTFLMMGAGGQADSSKEISSGQSCWLVVSFIQVVLGFVVPTALVYGMEALARTQYLLQRFPATARFCLPERHGLVVLIVGMVAVTSSVAWICLRAFLELGELNLGALGTTSS</sequence>
<accession>A0A8S1IMK3</accession>
<keyword evidence="3" id="KW-1185">Reference proteome</keyword>
<comment type="caution">
    <text evidence="2">The sequence shown here is derived from an EMBL/GenBank/DDBJ whole genome shotgun (WGS) entry which is preliminary data.</text>
</comment>
<evidence type="ECO:0000256" key="1">
    <source>
        <dbReference type="SAM" id="Phobius"/>
    </source>
</evidence>
<reference evidence="2" key="1">
    <citation type="submission" date="2020-12" db="EMBL/GenBank/DDBJ databases">
        <authorList>
            <person name="Iha C."/>
        </authorList>
    </citation>
    <scope>NUCLEOTIDE SEQUENCE</scope>
</reference>